<dbReference type="Pfam" id="PF00589">
    <property type="entry name" value="Phage_integrase"/>
    <property type="match status" value="1"/>
</dbReference>
<dbReference type="InterPro" id="IPR022000">
    <property type="entry name" value="Min27-like_integrase_DNA_bind"/>
</dbReference>
<dbReference type="PROSITE" id="PS51900">
    <property type="entry name" value="CB"/>
    <property type="match status" value="1"/>
</dbReference>
<dbReference type="PANTHER" id="PTHR30349">
    <property type="entry name" value="PHAGE INTEGRASE-RELATED"/>
    <property type="match status" value="1"/>
</dbReference>
<keyword evidence="3" id="KW-0233">DNA recombination</keyword>
<dbReference type="PROSITE" id="PS51898">
    <property type="entry name" value="TYR_RECOMBINASE"/>
    <property type="match status" value="1"/>
</dbReference>
<evidence type="ECO:0000313" key="8">
    <source>
        <dbReference type="Proteomes" id="UP000288804"/>
    </source>
</evidence>
<name>A0ABX5QWK7_9GAMM</name>
<dbReference type="SUPFAM" id="SSF56349">
    <property type="entry name" value="DNA breaking-rejoining enzymes"/>
    <property type="match status" value="1"/>
</dbReference>
<protein>
    <submittedName>
        <fullName evidence="7">DUF3596 domain-containing protein</fullName>
    </submittedName>
</protein>
<dbReference type="InterPro" id="IPR011010">
    <property type="entry name" value="DNA_brk_join_enz"/>
</dbReference>
<feature type="domain" description="Core-binding (CB)" evidence="6">
    <location>
        <begin position="84"/>
        <end position="179"/>
    </location>
</feature>
<dbReference type="PANTHER" id="PTHR30349:SF36">
    <property type="entry name" value="PROPHAGE INTEGRASE INTR-RELATED"/>
    <property type="match status" value="1"/>
</dbReference>
<evidence type="ECO:0000259" key="5">
    <source>
        <dbReference type="PROSITE" id="PS51898"/>
    </source>
</evidence>
<dbReference type="InterPro" id="IPR013762">
    <property type="entry name" value="Integrase-like_cat_sf"/>
</dbReference>
<dbReference type="InterPro" id="IPR002104">
    <property type="entry name" value="Integrase_catalytic"/>
</dbReference>
<keyword evidence="8" id="KW-1185">Reference proteome</keyword>
<dbReference type="Proteomes" id="UP000288804">
    <property type="component" value="Chromosome"/>
</dbReference>
<dbReference type="Gene3D" id="1.10.150.130">
    <property type="match status" value="1"/>
</dbReference>
<keyword evidence="1" id="KW-0229">DNA integration</keyword>
<sequence>MQKKIIYPTGVENHGGFLRIWFMYQNERFRESLGIPDTPKNRKMASEMRQSIVYSIKTGSFDYARQFPESPNAHRFATNSTRELSVKALFDRWLELKQPELSLNTLRRYKVKLETCGRILGQSRMISSLTSEDIFAMRNELLTGHHRPARNKKVIPVGRTVATVNDYVICMKGAVKFAVESGYLKEDPTTSVSKLKRARVRPDPLSRDEFTRFISACLNEQTANIWTIAVYTGLRHGELCALAWEDIDLEAGTLTVRRNWTSVKQYTLPKTEAGTDRTIFLMEPAKEALRKQQALTRLKPTSKVKVLMREHGKSRTDLCTFVFDPKINAKGNRAGERFTPTALADSWDRAVKRAKLRHRNAYQSRHTFACWSLSAGANPAFIAMQMGHTSAQMLFSVYGDWMPDHNADQLALLNAKLGSNAPYMPHTKSGTS</sequence>
<evidence type="ECO:0000256" key="3">
    <source>
        <dbReference type="ARBA" id="ARBA00023172"/>
    </source>
</evidence>
<keyword evidence="2 4" id="KW-0238">DNA-binding</keyword>
<evidence type="ECO:0000256" key="1">
    <source>
        <dbReference type="ARBA" id="ARBA00022908"/>
    </source>
</evidence>
<dbReference type="EMBL" id="CP032487">
    <property type="protein sequence ID" value="QAX77652.1"/>
    <property type="molecule type" value="Genomic_DNA"/>
</dbReference>
<evidence type="ECO:0000313" key="7">
    <source>
        <dbReference type="EMBL" id="QAX77652.1"/>
    </source>
</evidence>
<proteinExistence type="predicted"/>
<dbReference type="CDD" id="cd01189">
    <property type="entry name" value="INT_ICEBs1_C_like"/>
    <property type="match status" value="1"/>
</dbReference>
<feature type="domain" description="Tyr recombinase" evidence="5">
    <location>
        <begin position="200"/>
        <end position="411"/>
    </location>
</feature>
<evidence type="ECO:0000259" key="6">
    <source>
        <dbReference type="PROSITE" id="PS51900"/>
    </source>
</evidence>
<dbReference type="Pfam" id="PF12167">
    <property type="entry name" value="Arm-DNA-bind_2"/>
    <property type="match status" value="1"/>
</dbReference>
<accession>A0ABX5QWK7</accession>
<gene>
    <name evidence="7" type="ORF">D5F51_03255</name>
</gene>
<dbReference type="Gene3D" id="1.10.443.10">
    <property type="entry name" value="Intergrase catalytic core"/>
    <property type="match status" value="1"/>
</dbReference>
<reference evidence="8" key="1">
    <citation type="submission" date="2018-09" db="EMBL/GenBank/DDBJ databases">
        <title>Yersinia hibernicus sp. nov.</title>
        <authorList>
            <person name="Nguyen S.V."/>
            <person name="Mundanda D.M."/>
            <person name="Anes J."/>
            <person name="Fanning S."/>
        </authorList>
    </citation>
    <scope>NUCLEOTIDE SEQUENCE [LARGE SCALE GENOMIC DNA]</scope>
    <source>
        <strain evidence="8">CFS1934</strain>
    </source>
</reference>
<dbReference type="InterPro" id="IPR010998">
    <property type="entry name" value="Integrase_recombinase_N"/>
</dbReference>
<dbReference type="InterPro" id="IPR050090">
    <property type="entry name" value="Tyrosine_recombinase_XerCD"/>
</dbReference>
<organism evidence="7 8">
    <name type="scientific">Yersinia hibernica</name>
    <dbReference type="NCBI Taxonomy" id="2339259"/>
    <lineage>
        <taxon>Bacteria</taxon>
        <taxon>Pseudomonadati</taxon>
        <taxon>Pseudomonadota</taxon>
        <taxon>Gammaproteobacteria</taxon>
        <taxon>Enterobacterales</taxon>
        <taxon>Yersiniaceae</taxon>
        <taxon>Yersinia</taxon>
    </lineage>
</organism>
<evidence type="ECO:0000256" key="4">
    <source>
        <dbReference type="PROSITE-ProRule" id="PRU01248"/>
    </source>
</evidence>
<dbReference type="RefSeq" id="WP_129195584.1">
    <property type="nucleotide sequence ID" value="NZ_CP032487.1"/>
</dbReference>
<dbReference type="InterPro" id="IPR044068">
    <property type="entry name" value="CB"/>
</dbReference>
<evidence type="ECO:0000256" key="2">
    <source>
        <dbReference type="ARBA" id="ARBA00023125"/>
    </source>
</evidence>